<evidence type="ECO:0000313" key="1">
    <source>
        <dbReference type="EMBL" id="EUJ30943.1"/>
    </source>
</evidence>
<organism evidence="1 2">
    <name type="scientific">Listeria floridensis FSL S10-1187</name>
    <dbReference type="NCBI Taxonomy" id="1265817"/>
    <lineage>
        <taxon>Bacteria</taxon>
        <taxon>Bacillati</taxon>
        <taxon>Bacillota</taxon>
        <taxon>Bacilli</taxon>
        <taxon>Bacillales</taxon>
        <taxon>Listeriaceae</taxon>
        <taxon>Listeria</taxon>
    </lineage>
</organism>
<dbReference type="Proteomes" id="UP000019249">
    <property type="component" value="Unassembled WGS sequence"/>
</dbReference>
<protein>
    <submittedName>
        <fullName evidence="1">Uncharacterized protein</fullName>
    </submittedName>
</protein>
<evidence type="ECO:0000313" key="2">
    <source>
        <dbReference type="Proteomes" id="UP000019249"/>
    </source>
</evidence>
<gene>
    <name evidence="1" type="ORF">MFLO_09617</name>
</gene>
<sequence>MNPLTKHLLPRKIFFFLQLTYILECHKNLATFDPQIIIWVTHSSYSNKVKRIENLVKKYSPFHIKVFTGHEPPKNCDLILSDVELPEFSDRNVFVYTDPPILGEIKRVENAVREINQRNIKKLKPFNQA</sequence>
<reference evidence="1 2" key="1">
    <citation type="journal article" date="2014" name="Int. J. Syst. Evol. Microbiol.">
        <title>Listeria floridensis sp. nov., Listeria aquatica sp. nov., Listeria cornellensis sp. nov., Listeria riparia sp. nov. and Listeria grandensis sp. nov., from agricultural and natural environments.</title>
        <authorList>
            <person name="den Bakker H.C."/>
            <person name="Warchocki S."/>
            <person name="Wright E.M."/>
            <person name="Allred A.F."/>
            <person name="Ahlstrom C."/>
            <person name="Manuel C.S."/>
            <person name="Stasiewicz M.J."/>
            <person name="Burrell A."/>
            <person name="Roof S."/>
            <person name="Strawn L."/>
            <person name="Fortes E.D."/>
            <person name="Nightingale K.K."/>
            <person name="Kephart D."/>
            <person name="Wiedmann M."/>
        </authorList>
    </citation>
    <scope>NUCLEOTIDE SEQUENCE [LARGE SCALE GENOMIC DNA]</scope>
    <source>
        <strain evidence="1 2">FSL S10-1187</strain>
    </source>
</reference>
<dbReference type="EMBL" id="AODF01000020">
    <property type="protein sequence ID" value="EUJ30943.1"/>
    <property type="molecule type" value="Genomic_DNA"/>
</dbReference>
<accession>A0ABP3AY83</accession>
<proteinExistence type="predicted"/>
<keyword evidence="2" id="KW-1185">Reference proteome</keyword>
<name>A0ABP3AY83_9LIST</name>
<comment type="caution">
    <text evidence="1">The sequence shown here is derived from an EMBL/GenBank/DDBJ whole genome shotgun (WGS) entry which is preliminary data.</text>
</comment>